<dbReference type="EMBL" id="WTYQ01000002">
    <property type="protein sequence ID" value="MXP25433.1"/>
    <property type="molecule type" value="Genomic_DNA"/>
</dbReference>
<evidence type="ECO:0000313" key="5">
    <source>
        <dbReference type="Proteomes" id="UP000460561"/>
    </source>
</evidence>
<organism evidence="4 5">
    <name type="scientific">Altericroceibacterium indicum</name>
    <dbReference type="NCBI Taxonomy" id="374177"/>
    <lineage>
        <taxon>Bacteria</taxon>
        <taxon>Pseudomonadati</taxon>
        <taxon>Pseudomonadota</taxon>
        <taxon>Alphaproteobacteria</taxon>
        <taxon>Sphingomonadales</taxon>
        <taxon>Erythrobacteraceae</taxon>
        <taxon>Altericroceibacterium</taxon>
    </lineage>
</organism>
<dbReference type="InterPro" id="IPR048376">
    <property type="entry name" value="YqiJ_N"/>
</dbReference>
<keyword evidence="5" id="KW-1185">Reference proteome</keyword>
<dbReference type="InterPro" id="IPR010840">
    <property type="entry name" value="YqiJ_OB"/>
</dbReference>
<feature type="transmembrane region" description="Helical" evidence="1">
    <location>
        <begin position="91"/>
        <end position="112"/>
    </location>
</feature>
<comment type="caution">
    <text evidence="4">The sequence shown here is derived from an EMBL/GenBank/DDBJ whole genome shotgun (WGS) entry which is preliminary data.</text>
</comment>
<protein>
    <submittedName>
        <fullName evidence="4">DUF1449 family protein</fullName>
    </submittedName>
</protein>
<evidence type="ECO:0000259" key="3">
    <source>
        <dbReference type="Pfam" id="PF21001"/>
    </source>
</evidence>
<feature type="domain" description="Inner membrane protein YqiJ N-terminal" evidence="3">
    <location>
        <begin position="8"/>
        <end position="108"/>
    </location>
</feature>
<dbReference type="Proteomes" id="UP000460561">
    <property type="component" value="Unassembled WGS sequence"/>
</dbReference>
<keyword evidence="1" id="KW-0812">Transmembrane</keyword>
<feature type="transmembrane region" description="Helical" evidence="1">
    <location>
        <begin position="61"/>
        <end position="79"/>
    </location>
</feature>
<dbReference type="RefSeq" id="WP_160738668.1">
    <property type="nucleotide sequence ID" value="NZ_WTYQ01000002.1"/>
</dbReference>
<evidence type="ECO:0000259" key="2">
    <source>
        <dbReference type="Pfam" id="PF07290"/>
    </source>
</evidence>
<name>A0A845A861_9SPHN</name>
<keyword evidence="1" id="KW-1133">Transmembrane helix</keyword>
<proteinExistence type="predicted"/>
<dbReference type="AlphaFoldDB" id="A0A845A861"/>
<reference evidence="4 5" key="1">
    <citation type="submission" date="2019-12" db="EMBL/GenBank/DDBJ databases">
        <title>Genomic-based taxomic classification of the family Erythrobacteraceae.</title>
        <authorList>
            <person name="Xu L."/>
        </authorList>
    </citation>
    <scope>NUCLEOTIDE SEQUENCE [LARGE SCALE GENOMIC DNA]</scope>
    <source>
        <strain evidence="4 5">DSM 18604</strain>
    </source>
</reference>
<keyword evidence="1" id="KW-0472">Membrane</keyword>
<dbReference type="Pfam" id="PF07290">
    <property type="entry name" value="YqiJ_OB"/>
    <property type="match status" value="1"/>
</dbReference>
<evidence type="ECO:0000313" key="4">
    <source>
        <dbReference type="EMBL" id="MXP25433.1"/>
    </source>
</evidence>
<gene>
    <name evidence="4" type="ORF">GRI39_05170</name>
</gene>
<dbReference type="OrthoDB" id="7207054at2"/>
<dbReference type="Pfam" id="PF21001">
    <property type="entry name" value="YqiJ_N"/>
    <property type="match status" value="1"/>
</dbReference>
<evidence type="ECO:0000256" key="1">
    <source>
        <dbReference type="SAM" id="Phobius"/>
    </source>
</evidence>
<accession>A0A845A861</accession>
<sequence length="205" mass="21722">MTLFQPYNLPFAVALAVMLLLALAQLIGFGDWSPDTDMDTDGDIGIADGLTSMLGIGRLPLTMWLAVFLCVYAAGGVALQSFADSLTGAPLHAVLAGVIALVPALPVTGLLARPLGAIIPKDETTAIDRASLVGKRGVITMGRAARGSPARTCVKDRFGHPHFVMVEPHEDNVEFFEGEEVLIVRKEGDGFLAIAVEDHFLLNNA</sequence>
<feature type="domain" description="Inner membrane protein YqiJ OB-fold" evidence="2">
    <location>
        <begin position="131"/>
        <end position="194"/>
    </location>
</feature>